<dbReference type="PATRIC" id="fig|294.162.peg.1354"/>
<comment type="caution">
    <text evidence="2">The sequence shown here is derived from an EMBL/GenBank/DDBJ whole genome shotgun (WGS) entry which is preliminary data.</text>
</comment>
<dbReference type="InterPro" id="IPR021245">
    <property type="entry name" value="DUF2790"/>
</dbReference>
<dbReference type="RefSeq" id="WP_057396682.1">
    <property type="nucleotide sequence ID" value="NZ_LJXB01000063.1"/>
</dbReference>
<protein>
    <recommendedName>
        <fullName evidence="4">DUF2790 domain-containing protein</fullName>
    </recommendedName>
</protein>
<dbReference type="Gene3D" id="2.30.140.50">
    <property type="entry name" value="Protein of unknown function DUF2790"/>
    <property type="match status" value="1"/>
</dbReference>
<name>A0A0P8X4E3_PSEFL</name>
<sequence>MKLVRIALFVALGAAGAQAFADDSHSTAATGQSPVETYTYETKLDIKRVIEVSEIANECGPVPARMTYEDSHGQRRTLEYQVMGSGCSNG</sequence>
<keyword evidence="1" id="KW-0732">Signal</keyword>
<evidence type="ECO:0000256" key="1">
    <source>
        <dbReference type="SAM" id="SignalP"/>
    </source>
</evidence>
<feature type="chain" id="PRO_5006153741" description="DUF2790 domain-containing protein" evidence="1">
    <location>
        <begin position="22"/>
        <end position="90"/>
    </location>
</feature>
<feature type="signal peptide" evidence="1">
    <location>
        <begin position="1"/>
        <end position="21"/>
    </location>
</feature>
<gene>
    <name evidence="2" type="ORF">AN403_4906</name>
</gene>
<organism evidence="2 3">
    <name type="scientific">Pseudomonas fluorescens</name>
    <dbReference type="NCBI Taxonomy" id="294"/>
    <lineage>
        <taxon>Bacteria</taxon>
        <taxon>Pseudomonadati</taxon>
        <taxon>Pseudomonadota</taxon>
        <taxon>Gammaproteobacteria</taxon>
        <taxon>Pseudomonadales</taxon>
        <taxon>Pseudomonadaceae</taxon>
        <taxon>Pseudomonas</taxon>
    </lineage>
</organism>
<proteinExistence type="predicted"/>
<dbReference type="EMBL" id="LJXB01000063">
    <property type="protein sequence ID" value="KPU60911.1"/>
    <property type="molecule type" value="Genomic_DNA"/>
</dbReference>
<evidence type="ECO:0008006" key="4">
    <source>
        <dbReference type="Google" id="ProtNLM"/>
    </source>
</evidence>
<dbReference type="Proteomes" id="UP000050349">
    <property type="component" value="Unassembled WGS sequence"/>
</dbReference>
<dbReference type="OrthoDB" id="6903763at2"/>
<dbReference type="Pfam" id="PF10976">
    <property type="entry name" value="DUF2790"/>
    <property type="match status" value="1"/>
</dbReference>
<dbReference type="AlphaFoldDB" id="A0A0P8X4E3"/>
<reference evidence="2 3" key="1">
    <citation type="submission" date="2015-09" db="EMBL/GenBank/DDBJ databases">
        <authorList>
            <person name="Jackson K.R."/>
            <person name="Lunt B.L."/>
            <person name="Fisher J.N.B."/>
            <person name="Gardner A.V."/>
            <person name="Bailey M.E."/>
            <person name="Deus L.M."/>
            <person name="Earl A.S."/>
            <person name="Gibby P.D."/>
            <person name="Hartmann K.A."/>
            <person name="Liu J.E."/>
            <person name="Manci A.M."/>
            <person name="Nielsen D.A."/>
            <person name="Solomon M.B."/>
            <person name="Breakwell D.P."/>
            <person name="Burnett S.H."/>
            <person name="Grose J.H."/>
        </authorList>
    </citation>
    <scope>NUCLEOTIDE SEQUENCE [LARGE SCALE GENOMIC DNA]</scope>
    <source>
        <strain evidence="2 3">S613</strain>
    </source>
</reference>
<accession>A0A0P8X4E3</accession>
<evidence type="ECO:0000313" key="2">
    <source>
        <dbReference type="EMBL" id="KPU60911.1"/>
    </source>
</evidence>
<evidence type="ECO:0000313" key="3">
    <source>
        <dbReference type="Proteomes" id="UP000050349"/>
    </source>
</evidence>